<dbReference type="PANTHER" id="PTHR46825:SF9">
    <property type="entry name" value="BETA-LACTAMASE-RELATED DOMAIN-CONTAINING PROTEIN"/>
    <property type="match status" value="1"/>
</dbReference>
<evidence type="ECO:0000256" key="1">
    <source>
        <dbReference type="ARBA" id="ARBA00038215"/>
    </source>
</evidence>
<dbReference type="SUPFAM" id="SSF56601">
    <property type="entry name" value="beta-lactamase/transpeptidase-like"/>
    <property type="match status" value="1"/>
</dbReference>
<dbReference type="STRING" id="1209926.A0A1G4AMP7"/>
<sequence>MASNFAERVAALNPIIEKICKASGVPGLSVGVSQHGNVLHQFNYGSSDIEGSVPTNSDTIYGIGSISKTFTATAIAQLVDDKKLQWNTPLKDILPGFHSRSSLVTNEATVEDLLTHRLALSRSNNWWYGSDGDLILEQNQTLSAYSQLKPMGLFRGHGQTYGEYISASIADPLGLQSTTAIHSSVPESNVAKPYAALDNLDFYQLPRPQAQSGTIMGPAQGALSSVNDLLKYASAMMSSAAATDSQTSELRGMQKQLAGHIFMAMSTRESSYGLGLFRHQLPGVISGTGANGMFVKQLPVLVPGGNIRLVISHPGSLAGYTSFFAMLPEIDVGVVVLTNSIGLADPSACIGHVLLEALVETPSPVDIMQFVEEAAQSHIQSYPKLQETFNSLRGNSTPPAALQDYVGVYQFDAGLDFKIVIRLKSQSVLQVVFQAMESQTWDLQFLEGETFHWLTSRDDQAKKAKFTYPFLPSLFKIVFERNDDGLVDHLIWKHDPAEAPEDQLFKRVPIRGGGL</sequence>
<dbReference type="InterPro" id="IPR012338">
    <property type="entry name" value="Beta-lactam/transpept-like"/>
</dbReference>
<dbReference type="EMBL" id="MJBS01000260">
    <property type="protein sequence ID" value="OHE90437.1"/>
    <property type="molecule type" value="Genomic_DNA"/>
</dbReference>
<keyword evidence="5" id="KW-1185">Reference proteome</keyword>
<dbReference type="AlphaFoldDB" id="A0A1G4AMP7"/>
<dbReference type="Gene3D" id="3.40.710.10">
    <property type="entry name" value="DD-peptidase/beta-lactamase superfamily"/>
    <property type="match status" value="1"/>
</dbReference>
<evidence type="ECO:0000313" key="5">
    <source>
        <dbReference type="Proteomes" id="UP000176998"/>
    </source>
</evidence>
<dbReference type="InterPro" id="IPR001466">
    <property type="entry name" value="Beta-lactam-related"/>
</dbReference>
<dbReference type="InterPro" id="IPR021860">
    <property type="entry name" value="Peptidase_S12_Pab87-rel_C"/>
</dbReference>
<dbReference type="PANTHER" id="PTHR46825">
    <property type="entry name" value="D-ALANYL-D-ALANINE-CARBOXYPEPTIDASE/ENDOPEPTIDASE AMPH"/>
    <property type="match status" value="1"/>
</dbReference>
<protein>
    <recommendedName>
        <fullName evidence="6">Beta-lactamase-related domain-containing protein</fullName>
    </recommendedName>
</protein>
<organism evidence="4 5">
    <name type="scientific">Colletotrichum orchidophilum</name>
    <dbReference type="NCBI Taxonomy" id="1209926"/>
    <lineage>
        <taxon>Eukaryota</taxon>
        <taxon>Fungi</taxon>
        <taxon>Dikarya</taxon>
        <taxon>Ascomycota</taxon>
        <taxon>Pezizomycotina</taxon>
        <taxon>Sordariomycetes</taxon>
        <taxon>Hypocreomycetidae</taxon>
        <taxon>Glomerellales</taxon>
        <taxon>Glomerellaceae</taxon>
        <taxon>Colletotrichum</taxon>
    </lineage>
</organism>
<dbReference type="RefSeq" id="XP_022467614.1">
    <property type="nucleotide sequence ID" value="XM_022625876.1"/>
</dbReference>
<gene>
    <name evidence="4" type="ORF">CORC01_14265</name>
</gene>
<dbReference type="Pfam" id="PF11954">
    <property type="entry name" value="DUF3471"/>
    <property type="match status" value="1"/>
</dbReference>
<evidence type="ECO:0000259" key="2">
    <source>
        <dbReference type="Pfam" id="PF00144"/>
    </source>
</evidence>
<dbReference type="Pfam" id="PF00144">
    <property type="entry name" value="Beta-lactamase"/>
    <property type="match status" value="1"/>
</dbReference>
<accession>A0A1G4AMP7</accession>
<proteinExistence type="inferred from homology"/>
<name>A0A1G4AMP7_9PEZI</name>
<dbReference type="InterPro" id="IPR050491">
    <property type="entry name" value="AmpC-like"/>
</dbReference>
<comment type="caution">
    <text evidence="4">The sequence shown here is derived from an EMBL/GenBank/DDBJ whole genome shotgun (WGS) entry which is preliminary data.</text>
</comment>
<evidence type="ECO:0000259" key="3">
    <source>
        <dbReference type="Pfam" id="PF11954"/>
    </source>
</evidence>
<evidence type="ECO:0000313" key="4">
    <source>
        <dbReference type="EMBL" id="OHE90437.1"/>
    </source>
</evidence>
<feature type="domain" description="Peptidase S12 Pab87-related C-terminal" evidence="3">
    <location>
        <begin position="395"/>
        <end position="506"/>
    </location>
</feature>
<feature type="domain" description="Beta-lactamase-related" evidence="2">
    <location>
        <begin position="16"/>
        <end position="341"/>
    </location>
</feature>
<evidence type="ECO:0008006" key="6">
    <source>
        <dbReference type="Google" id="ProtNLM"/>
    </source>
</evidence>
<dbReference type="GeneID" id="34567386"/>
<dbReference type="OrthoDB" id="5946976at2759"/>
<dbReference type="Proteomes" id="UP000176998">
    <property type="component" value="Unassembled WGS sequence"/>
</dbReference>
<reference evidence="4 5" key="1">
    <citation type="submission" date="2016-09" db="EMBL/GenBank/DDBJ databases">
        <authorList>
            <person name="Capua I."/>
            <person name="De Benedictis P."/>
            <person name="Joannis T."/>
            <person name="Lombin L.H."/>
            <person name="Cattoli G."/>
        </authorList>
    </citation>
    <scope>NUCLEOTIDE SEQUENCE [LARGE SCALE GENOMIC DNA]</scope>
    <source>
        <strain evidence="4 5">IMI 309357</strain>
    </source>
</reference>
<comment type="similarity">
    <text evidence="1">Belongs to the peptidase S12 family.</text>
</comment>